<dbReference type="KEGG" id="kbs:EPA93_12050"/>
<keyword evidence="7 9" id="KW-0472">Membrane</keyword>
<comment type="similarity">
    <text evidence="2">Belongs to the autoinducer-2 exporter (AI-2E) (TC 2.A.86) family.</text>
</comment>
<dbReference type="Proteomes" id="UP000290365">
    <property type="component" value="Chromosome"/>
</dbReference>
<feature type="transmembrane region" description="Helical" evidence="9">
    <location>
        <begin position="356"/>
        <end position="372"/>
    </location>
</feature>
<gene>
    <name evidence="10" type="ORF">EPA93_12050</name>
</gene>
<evidence type="ECO:0000313" key="11">
    <source>
        <dbReference type="Proteomes" id="UP000290365"/>
    </source>
</evidence>
<dbReference type="Pfam" id="PF01594">
    <property type="entry name" value="AI-2E_transport"/>
    <property type="match status" value="1"/>
</dbReference>
<keyword evidence="3" id="KW-0813">Transport</keyword>
<keyword evidence="4" id="KW-1003">Cell membrane</keyword>
<keyword evidence="5 9" id="KW-0812">Transmembrane</keyword>
<dbReference type="PANTHER" id="PTHR21716">
    <property type="entry name" value="TRANSMEMBRANE PROTEIN"/>
    <property type="match status" value="1"/>
</dbReference>
<dbReference type="EMBL" id="CP035758">
    <property type="protein sequence ID" value="QBD76695.1"/>
    <property type="molecule type" value="Genomic_DNA"/>
</dbReference>
<feature type="compositionally biased region" description="Polar residues" evidence="8">
    <location>
        <begin position="28"/>
        <end position="42"/>
    </location>
</feature>
<dbReference type="OrthoDB" id="146294at2"/>
<dbReference type="GO" id="GO:0055085">
    <property type="term" value="P:transmembrane transport"/>
    <property type="evidence" value="ECO:0007669"/>
    <property type="project" value="TreeGrafter"/>
</dbReference>
<organism evidence="10 11">
    <name type="scientific">Ktedonosporobacter rubrisoli</name>
    <dbReference type="NCBI Taxonomy" id="2509675"/>
    <lineage>
        <taxon>Bacteria</taxon>
        <taxon>Bacillati</taxon>
        <taxon>Chloroflexota</taxon>
        <taxon>Ktedonobacteria</taxon>
        <taxon>Ktedonobacterales</taxon>
        <taxon>Ktedonosporobacteraceae</taxon>
        <taxon>Ktedonosporobacter</taxon>
    </lineage>
</organism>
<evidence type="ECO:0000313" key="10">
    <source>
        <dbReference type="EMBL" id="QBD76695.1"/>
    </source>
</evidence>
<feature type="transmembrane region" description="Helical" evidence="9">
    <location>
        <begin position="97"/>
        <end position="118"/>
    </location>
</feature>
<feature type="transmembrane region" description="Helical" evidence="9">
    <location>
        <begin position="298"/>
        <end position="317"/>
    </location>
</feature>
<evidence type="ECO:0000256" key="5">
    <source>
        <dbReference type="ARBA" id="ARBA00022692"/>
    </source>
</evidence>
<evidence type="ECO:0000256" key="4">
    <source>
        <dbReference type="ARBA" id="ARBA00022475"/>
    </source>
</evidence>
<evidence type="ECO:0000256" key="7">
    <source>
        <dbReference type="ARBA" id="ARBA00023136"/>
    </source>
</evidence>
<feature type="transmembrane region" description="Helical" evidence="9">
    <location>
        <begin position="151"/>
        <end position="173"/>
    </location>
</feature>
<reference evidence="10 11" key="1">
    <citation type="submission" date="2019-01" db="EMBL/GenBank/DDBJ databases">
        <title>Ktedonosporobacter rubrisoli SCAWS-G2.</title>
        <authorList>
            <person name="Huang Y."/>
            <person name="Yan B."/>
        </authorList>
    </citation>
    <scope>NUCLEOTIDE SEQUENCE [LARGE SCALE GENOMIC DNA]</scope>
    <source>
        <strain evidence="10 11">SCAWS-G2</strain>
    </source>
</reference>
<evidence type="ECO:0000256" key="3">
    <source>
        <dbReference type="ARBA" id="ARBA00022448"/>
    </source>
</evidence>
<feature type="compositionally biased region" description="Basic and acidic residues" evidence="8">
    <location>
        <begin position="18"/>
        <end position="27"/>
    </location>
</feature>
<dbReference type="PANTHER" id="PTHR21716:SF53">
    <property type="entry name" value="PERMEASE PERM-RELATED"/>
    <property type="match status" value="1"/>
</dbReference>
<feature type="region of interest" description="Disordered" evidence="8">
    <location>
        <begin position="441"/>
        <end position="462"/>
    </location>
</feature>
<evidence type="ECO:0000256" key="2">
    <source>
        <dbReference type="ARBA" id="ARBA00009773"/>
    </source>
</evidence>
<evidence type="ECO:0000256" key="1">
    <source>
        <dbReference type="ARBA" id="ARBA00004651"/>
    </source>
</evidence>
<evidence type="ECO:0000256" key="8">
    <source>
        <dbReference type="SAM" id="MobiDB-lite"/>
    </source>
</evidence>
<feature type="transmembrane region" description="Helical" evidence="9">
    <location>
        <begin position="323"/>
        <end position="349"/>
    </location>
</feature>
<keyword evidence="6 9" id="KW-1133">Transmembrane helix</keyword>
<evidence type="ECO:0000256" key="6">
    <source>
        <dbReference type="ARBA" id="ARBA00022989"/>
    </source>
</evidence>
<dbReference type="InterPro" id="IPR002549">
    <property type="entry name" value="AI-2E-like"/>
</dbReference>
<feature type="region of interest" description="Disordered" evidence="8">
    <location>
        <begin position="1"/>
        <end position="68"/>
    </location>
</feature>
<keyword evidence="11" id="KW-1185">Reference proteome</keyword>
<comment type="subcellular location">
    <subcellularLocation>
        <location evidence="1">Cell membrane</location>
        <topology evidence="1">Multi-pass membrane protein</topology>
    </subcellularLocation>
</comment>
<feature type="transmembrane region" description="Helical" evidence="9">
    <location>
        <begin position="124"/>
        <end position="144"/>
    </location>
</feature>
<dbReference type="AlphaFoldDB" id="A0A4P6JN90"/>
<feature type="transmembrane region" description="Helical" evidence="9">
    <location>
        <begin position="404"/>
        <end position="427"/>
    </location>
</feature>
<evidence type="ECO:0000256" key="9">
    <source>
        <dbReference type="SAM" id="Phobius"/>
    </source>
</evidence>
<proteinExistence type="inferred from homology"/>
<protein>
    <submittedName>
        <fullName evidence="10">AI-2E family transporter</fullName>
    </submittedName>
</protein>
<dbReference type="RefSeq" id="WP_129887721.1">
    <property type="nucleotide sequence ID" value="NZ_CP035758.1"/>
</dbReference>
<accession>A0A4P6JN90</accession>
<sequence>MKPDPISDNDANQASPPEKTREKRDDASSPQQGAKQANQWLKQISRIMHPGPSTPQAQPPPQQNPAERLLPIQPDNQAEQEMSEDLSEQVARWLRRLLIPLVILAWTTIVLLLLWLAGHVAKTILMLMIAALLAYALSPAVSLFARVMPRVVSILLVYLLILGGLGVLLYFIVRTAIEQLLSLSQTIQTLLTPGPNGQPAPLELFLQSIGITSQQLANLRGQVVGQLEGIAGQIIPIVSGIVNAILDLVLIAVLSIYLVLEGEKPTHWLRQSLPWRQRGRVSFTVETMRRIVGGYIRGQLFLCTLIGVLVGVGMTLLGVPYGLLLGVLAFLLEFIPILGTMVSGIVCVLLALTKGWLIALIVLIYFVGVHVLEGDVLGPRIVGKTIGLHPIVSLVALLAGSELFGIWGALFAAPVAGLMQAVLIALWTEWQANNPQEFSATAPETMPIKDETETSSQQDQPL</sequence>
<dbReference type="GO" id="GO:0005886">
    <property type="term" value="C:plasma membrane"/>
    <property type="evidence" value="ECO:0007669"/>
    <property type="project" value="UniProtKB-SubCell"/>
</dbReference>
<name>A0A4P6JN90_KTERU</name>
<feature type="transmembrane region" description="Helical" evidence="9">
    <location>
        <begin position="234"/>
        <end position="260"/>
    </location>
</feature>